<feature type="chain" id="PRO_5044010476" description="DUF19 domain-containing protein" evidence="1">
    <location>
        <begin position="18"/>
        <end position="220"/>
    </location>
</feature>
<evidence type="ECO:0000256" key="1">
    <source>
        <dbReference type="SAM" id="SignalP"/>
    </source>
</evidence>
<evidence type="ECO:0008006" key="4">
    <source>
        <dbReference type="Google" id="ProtNLM"/>
    </source>
</evidence>
<proteinExistence type="predicted"/>
<dbReference type="AlphaFoldDB" id="A0AAV1ZF05"/>
<reference evidence="2 3" key="1">
    <citation type="submission" date="2024-04" db="EMBL/GenBank/DDBJ databases">
        <authorList>
            <person name="Rising A."/>
            <person name="Reimegard J."/>
            <person name="Sonavane S."/>
            <person name="Akerstrom W."/>
            <person name="Nylinder S."/>
            <person name="Hedman E."/>
            <person name="Kallberg Y."/>
        </authorList>
    </citation>
    <scope>NUCLEOTIDE SEQUENCE [LARGE SCALE GENOMIC DNA]</scope>
</reference>
<keyword evidence="3" id="KW-1185">Reference proteome</keyword>
<accession>A0AAV1ZF05</accession>
<name>A0AAV1ZF05_9ARAC</name>
<keyword evidence="1" id="KW-0732">Signal</keyword>
<feature type="signal peptide" evidence="1">
    <location>
        <begin position="1"/>
        <end position="17"/>
    </location>
</feature>
<dbReference type="EMBL" id="CAXIEN010000046">
    <property type="protein sequence ID" value="CAL1270104.1"/>
    <property type="molecule type" value="Genomic_DNA"/>
</dbReference>
<protein>
    <recommendedName>
        <fullName evidence="4">DUF19 domain-containing protein</fullName>
    </recommendedName>
</protein>
<gene>
    <name evidence="2" type="ORF">LARSCL_LOCUS5108</name>
</gene>
<organism evidence="2 3">
    <name type="scientific">Larinioides sclopetarius</name>
    <dbReference type="NCBI Taxonomy" id="280406"/>
    <lineage>
        <taxon>Eukaryota</taxon>
        <taxon>Metazoa</taxon>
        <taxon>Ecdysozoa</taxon>
        <taxon>Arthropoda</taxon>
        <taxon>Chelicerata</taxon>
        <taxon>Arachnida</taxon>
        <taxon>Araneae</taxon>
        <taxon>Araneomorphae</taxon>
        <taxon>Entelegynae</taxon>
        <taxon>Araneoidea</taxon>
        <taxon>Araneidae</taxon>
        <taxon>Larinioides</taxon>
    </lineage>
</organism>
<evidence type="ECO:0000313" key="2">
    <source>
        <dbReference type="EMBL" id="CAL1270104.1"/>
    </source>
</evidence>
<sequence>MQLIPHIILMLEGFSTFLDETCDTDCDYSSPVGDWSVEKSKCIAADEACFPSLENLRRLCPQTLQFLNCKTRALEDCDELVTASNTNLSILTKYSMNLENIVKDICNESSSFHKNYVSNINCYKKVYFKLIDYCWIKFNKTRHHFIKYLDFSDGNANPLKCLLMESQDACVAERFQVFCGESARRIYLRTLRVFHGIFSLPCGTIGEEWRLEFSNFSEEM</sequence>
<evidence type="ECO:0000313" key="3">
    <source>
        <dbReference type="Proteomes" id="UP001497382"/>
    </source>
</evidence>
<dbReference type="Proteomes" id="UP001497382">
    <property type="component" value="Unassembled WGS sequence"/>
</dbReference>
<comment type="caution">
    <text evidence="2">The sequence shown here is derived from an EMBL/GenBank/DDBJ whole genome shotgun (WGS) entry which is preliminary data.</text>
</comment>